<comment type="caution">
    <text evidence="2">The sequence shown here is derived from an EMBL/GenBank/DDBJ whole genome shotgun (WGS) entry which is preliminary data.</text>
</comment>
<feature type="transmembrane region" description="Helical" evidence="1">
    <location>
        <begin position="93"/>
        <end position="112"/>
    </location>
</feature>
<dbReference type="Proteomes" id="UP000031036">
    <property type="component" value="Unassembled WGS sequence"/>
</dbReference>
<evidence type="ECO:0000313" key="2">
    <source>
        <dbReference type="EMBL" id="KHN85529.1"/>
    </source>
</evidence>
<protein>
    <recommendedName>
        <fullName evidence="4">Transmembrane protein</fullName>
    </recommendedName>
</protein>
<evidence type="ECO:0000256" key="1">
    <source>
        <dbReference type="SAM" id="Phobius"/>
    </source>
</evidence>
<dbReference type="AlphaFoldDB" id="A0A0B2VVR9"/>
<gene>
    <name evidence="2" type="ORF">Tcan_13266</name>
</gene>
<organism evidence="2 3">
    <name type="scientific">Toxocara canis</name>
    <name type="common">Canine roundworm</name>
    <dbReference type="NCBI Taxonomy" id="6265"/>
    <lineage>
        <taxon>Eukaryota</taxon>
        <taxon>Metazoa</taxon>
        <taxon>Ecdysozoa</taxon>
        <taxon>Nematoda</taxon>
        <taxon>Chromadorea</taxon>
        <taxon>Rhabditida</taxon>
        <taxon>Spirurina</taxon>
        <taxon>Ascaridomorpha</taxon>
        <taxon>Ascaridoidea</taxon>
        <taxon>Toxocaridae</taxon>
        <taxon>Toxocara</taxon>
    </lineage>
</organism>
<evidence type="ECO:0000313" key="3">
    <source>
        <dbReference type="Proteomes" id="UP000031036"/>
    </source>
</evidence>
<sequence length="213" mass="24299">MPREATEKVQNAEVSVRKKRPKIVSFSCIDIGVKDVTCFVRNYAQRHTICDALTGVVITPLIMFVEIIILVYTMVSVGCSNFIPSEKTDRMRALINSIIWFSSIIVVCYLLWTWEMSWMNFDFTPHTPIQWLIALALLLVGLASIGLELFFEEKLYMSVKTVSQSDTDFTVNEKDGIEMPVRTIRSSIHARYAEISETIPAREQQISYNSALC</sequence>
<keyword evidence="1" id="KW-0812">Transmembrane</keyword>
<dbReference type="OrthoDB" id="5840665at2759"/>
<evidence type="ECO:0008006" key="4">
    <source>
        <dbReference type="Google" id="ProtNLM"/>
    </source>
</evidence>
<proteinExistence type="predicted"/>
<feature type="transmembrane region" description="Helical" evidence="1">
    <location>
        <begin position="132"/>
        <end position="151"/>
    </location>
</feature>
<accession>A0A0B2VVR9</accession>
<keyword evidence="3" id="KW-1185">Reference proteome</keyword>
<keyword evidence="1" id="KW-1133">Transmembrane helix</keyword>
<reference evidence="2 3" key="1">
    <citation type="submission" date="2014-11" db="EMBL/GenBank/DDBJ databases">
        <title>Genetic blueprint of the zoonotic pathogen Toxocara canis.</title>
        <authorList>
            <person name="Zhu X.-Q."/>
            <person name="Korhonen P.K."/>
            <person name="Cai H."/>
            <person name="Young N.D."/>
            <person name="Nejsum P."/>
            <person name="von Samson-Himmelstjerna G."/>
            <person name="Boag P.R."/>
            <person name="Tan P."/>
            <person name="Li Q."/>
            <person name="Min J."/>
            <person name="Yang Y."/>
            <person name="Wang X."/>
            <person name="Fang X."/>
            <person name="Hall R.S."/>
            <person name="Hofmann A."/>
            <person name="Sternberg P.W."/>
            <person name="Jex A.R."/>
            <person name="Gasser R.B."/>
        </authorList>
    </citation>
    <scope>NUCLEOTIDE SEQUENCE [LARGE SCALE GENOMIC DNA]</scope>
    <source>
        <strain evidence="2">PN_DK_2014</strain>
    </source>
</reference>
<dbReference type="EMBL" id="JPKZ01000761">
    <property type="protein sequence ID" value="KHN85529.1"/>
    <property type="molecule type" value="Genomic_DNA"/>
</dbReference>
<name>A0A0B2VVR9_TOXCA</name>
<feature type="transmembrane region" description="Helical" evidence="1">
    <location>
        <begin position="52"/>
        <end position="72"/>
    </location>
</feature>
<keyword evidence="1" id="KW-0472">Membrane</keyword>